<dbReference type="GO" id="GO:0009506">
    <property type="term" value="C:plasmodesma"/>
    <property type="evidence" value="ECO:0007669"/>
    <property type="project" value="TreeGrafter"/>
</dbReference>
<organism evidence="7 8">
    <name type="scientific">Cucurbita argyrosperma subsp. sororia</name>
    <dbReference type="NCBI Taxonomy" id="37648"/>
    <lineage>
        <taxon>Eukaryota</taxon>
        <taxon>Viridiplantae</taxon>
        <taxon>Streptophyta</taxon>
        <taxon>Embryophyta</taxon>
        <taxon>Tracheophyta</taxon>
        <taxon>Spermatophyta</taxon>
        <taxon>Magnoliopsida</taxon>
        <taxon>eudicotyledons</taxon>
        <taxon>Gunneridae</taxon>
        <taxon>Pentapetalae</taxon>
        <taxon>rosids</taxon>
        <taxon>fabids</taxon>
        <taxon>Cucurbitales</taxon>
        <taxon>Cucurbitaceae</taxon>
        <taxon>Cucurbiteae</taxon>
        <taxon>Cucurbita</taxon>
    </lineage>
</organism>
<name>A0AAV6NGS5_9ROSI</name>
<sequence>MSMSSCNVSMAEHGNEEELLVQSEMGRRFLEEQKKYISIGALKKDMIAFEGSSGGQPFPKSENCAPPPLNPYNRGCSKISRCRSDD</sequence>
<keyword evidence="5" id="KW-0732">Signal</keyword>
<dbReference type="Proteomes" id="UP000685013">
    <property type="component" value="Chromosome 6"/>
</dbReference>
<dbReference type="GO" id="GO:0019722">
    <property type="term" value="P:calcium-mediated signaling"/>
    <property type="evidence" value="ECO:0007669"/>
    <property type="project" value="TreeGrafter"/>
</dbReference>
<keyword evidence="4" id="KW-0372">Hormone</keyword>
<dbReference type="EMBL" id="JAGKQH010000006">
    <property type="protein sequence ID" value="KAG6597606.1"/>
    <property type="molecule type" value="Genomic_DNA"/>
</dbReference>
<evidence type="ECO:0000256" key="3">
    <source>
        <dbReference type="ARBA" id="ARBA00022525"/>
    </source>
</evidence>
<keyword evidence="8" id="KW-1185">Reference proteome</keyword>
<dbReference type="GO" id="GO:0040008">
    <property type="term" value="P:regulation of growth"/>
    <property type="evidence" value="ECO:0007669"/>
    <property type="project" value="UniProtKB-ARBA"/>
</dbReference>
<evidence type="ECO:0000256" key="1">
    <source>
        <dbReference type="ARBA" id="ARBA00004613"/>
    </source>
</evidence>
<keyword evidence="3" id="KW-0964">Secreted</keyword>
<evidence type="ECO:0000256" key="4">
    <source>
        <dbReference type="ARBA" id="ARBA00022702"/>
    </source>
</evidence>
<dbReference type="GO" id="GO:0005179">
    <property type="term" value="F:hormone activity"/>
    <property type="evidence" value="ECO:0007669"/>
    <property type="project" value="UniProtKB-KW"/>
</dbReference>
<dbReference type="InterPro" id="IPR008801">
    <property type="entry name" value="RALF"/>
</dbReference>
<evidence type="ECO:0000256" key="2">
    <source>
        <dbReference type="ARBA" id="ARBA00009178"/>
    </source>
</evidence>
<dbReference type="PANTHER" id="PTHR33136">
    <property type="entry name" value="RAPID ALKALINIZATION FACTOR-LIKE"/>
    <property type="match status" value="1"/>
</dbReference>
<proteinExistence type="inferred from homology"/>
<comment type="subcellular location">
    <subcellularLocation>
        <location evidence="1">Secreted</location>
    </subcellularLocation>
</comment>
<dbReference type="PANTHER" id="PTHR33136:SF4">
    <property type="entry name" value="PROTEIN RALF-LIKE 32"/>
    <property type="match status" value="1"/>
</dbReference>
<feature type="non-terminal residue" evidence="7">
    <location>
        <position position="1"/>
    </location>
</feature>
<gene>
    <name evidence="7" type="primary">RALFL32</name>
    <name evidence="7" type="ORF">SDJN03_10786</name>
</gene>
<dbReference type="AlphaFoldDB" id="A0AAV6NGS5"/>
<evidence type="ECO:0000256" key="6">
    <source>
        <dbReference type="ARBA" id="ARBA00023157"/>
    </source>
</evidence>
<dbReference type="GO" id="GO:0005576">
    <property type="term" value="C:extracellular region"/>
    <property type="evidence" value="ECO:0007669"/>
    <property type="project" value="UniProtKB-SubCell"/>
</dbReference>
<comment type="caution">
    <text evidence="7">The sequence shown here is derived from an EMBL/GenBank/DDBJ whole genome shotgun (WGS) entry which is preliminary data.</text>
</comment>
<comment type="similarity">
    <text evidence="2">Belongs to the plant rapid alkalinization factor (RALF) family.</text>
</comment>
<keyword evidence="6" id="KW-1015">Disulfide bond</keyword>
<evidence type="ECO:0000313" key="7">
    <source>
        <dbReference type="EMBL" id="KAG6597606.1"/>
    </source>
</evidence>
<evidence type="ECO:0000256" key="5">
    <source>
        <dbReference type="ARBA" id="ARBA00022729"/>
    </source>
</evidence>
<protein>
    <submittedName>
        <fullName evidence="7">Protein RALF-like 32</fullName>
    </submittedName>
</protein>
<accession>A0AAV6NGS5</accession>
<dbReference type="Pfam" id="PF05498">
    <property type="entry name" value="RALF"/>
    <property type="match status" value="1"/>
</dbReference>
<reference evidence="7 8" key="1">
    <citation type="journal article" date="2021" name="Hortic Res">
        <title>The domestication of Cucurbita argyrosperma as revealed by the genome of its wild relative.</title>
        <authorList>
            <person name="Barrera-Redondo J."/>
            <person name="Sanchez-de la Vega G."/>
            <person name="Aguirre-Liguori J.A."/>
            <person name="Castellanos-Morales G."/>
            <person name="Gutierrez-Guerrero Y.T."/>
            <person name="Aguirre-Dugua X."/>
            <person name="Aguirre-Planter E."/>
            <person name="Tenaillon M.I."/>
            <person name="Lira-Saade R."/>
            <person name="Eguiarte L.E."/>
        </authorList>
    </citation>
    <scope>NUCLEOTIDE SEQUENCE [LARGE SCALE GENOMIC DNA]</scope>
    <source>
        <strain evidence="7">JBR-2021</strain>
    </source>
</reference>
<evidence type="ECO:0000313" key="8">
    <source>
        <dbReference type="Proteomes" id="UP000685013"/>
    </source>
</evidence>